<gene>
    <name evidence="2" type="ORF">BC962_1769</name>
</gene>
<evidence type="ECO:0000256" key="1">
    <source>
        <dbReference type="SAM" id="Phobius"/>
    </source>
</evidence>
<proteinExistence type="predicted"/>
<protein>
    <submittedName>
        <fullName evidence="2">Uncharacterized protein</fullName>
    </submittedName>
</protein>
<dbReference type="Proteomes" id="UP000276282">
    <property type="component" value="Unassembled WGS sequence"/>
</dbReference>
<evidence type="ECO:0000313" key="2">
    <source>
        <dbReference type="EMBL" id="RKS53517.1"/>
    </source>
</evidence>
<dbReference type="EMBL" id="RBLG01000002">
    <property type="protein sequence ID" value="RKS53517.1"/>
    <property type="molecule type" value="Genomic_DNA"/>
</dbReference>
<feature type="transmembrane region" description="Helical" evidence="1">
    <location>
        <begin position="29"/>
        <end position="49"/>
    </location>
</feature>
<sequence length="53" mass="5969">MNKIRILGLISLVVGLIGIFFLERYDLEFLFGILAGAGIGWLLTGRFIVMNRK</sequence>
<dbReference type="RefSeq" id="WP_183075474.1">
    <property type="nucleotide sequence ID" value="NZ_RBLG01000002.1"/>
</dbReference>
<keyword evidence="1" id="KW-0472">Membrane</keyword>
<feature type="transmembrane region" description="Helical" evidence="1">
    <location>
        <begin position="7"/>
        <end position="23"/>
    </location>
</feature>
<name>A0A495PTI9_9FLAO</name>
<reference evidence="2 3" key="1">
    <citation type="submission" date="2018-10" db="EMBL/GenBank/DDBJ databases">
        <title>Genomic Encyclopedia of Archaeal and Bacterial Type Strains, Phase II (KMG-II): from individual species to whole genera.</title>
        <authorList>
            <person name="Goeker M."/>
        </authorList>
    </citation>
    <scope>NUCLEOTIDE SEQUENCE [LARGE SCALE GENOMIC DNA]</scope>
    <source>
        <strain evidence="2 3">DSM 19839</strain>
    </source>
</reference>
<accession>A0A495PTI9</accession>
<organism evidence="2 3">
    <name type="scientific">Gillisia mitskevichiae</name>
    <dbReference type="NCBI Taxonomy" id="270921"/>
    <lineage>
        <taxon>Bacteria</taxon>
        <taxon>Pseudomonadati</taxon>
        <taxon>Bacteroidota</taxon>
        <taxon>Flavobacteriia</taxon>
        <taxon>Flavobacteriales</taxon>
        <taxon>Flavobacteriaceae</taxon>
        <taxon>Gillisia</taxon>
    </lineage>
</organism>
<keyword evidence="1" id="KW-0812">Transmembrane</keyword>
<dbReference type="AlphaFoldDB" id="A0A495PTI9"/>
<comment type="caution">
    <text evidence="2">The sequence shown here is derived from an EMBL/GenBank/DDBJ whole genome shotgun (WGS) entry which is preliminary data.</text>
</comment>
<keyword evidence="3" id="KW-1185">Reference proteome</keyword>
<keyword evidence="1" id="KW-1133">Transmembrane helix</keyword>
<evidence type="ECO:0000313" key="3">
    <source>
        <dbReference type="Proteomes" id="UP000276282"/>
    </source>
</evidence>